<reference evidence="1 2" key="1">
    <citation type="submission" date="2018-10" db="EMBL/GenBank/DDBJ databases">
        <title>Natrarchaeobius chitinivorans gen. nov., sp. nov., and Natrarchaeobius haloalkaliphilus sp. nov., alkaliphilic, chitin-utilizing haloarchaea from hypersaline alkaline lakes.</title>
        <authorList>
            <person name="Sorokin D.Y."/>
            <person name="Elcheninov A.G."/>
            <person name="Kostrikina N.A."/>
            <person name="Bale N.J."/>
            <person name="Sinninghe Damste J.S."/>
            <person name="Khijniak T.V."/>
            <person name="Kublanov I.V."/>
            <person name="Toshchakov S.V."/>
        </authorList>
    </citation>
    <scope>NUCLEOTIDE SEQUENCE [LARGE SCALE GENOMIC DNA]</scope>
    <source>
        <strain evidence="1 2">AArcht4T</strain>
    </source>
</reference>
<organism evidence="1 2">
    <name type="scientific">Natrarchaeobius chitinivorans</name>
    <dbReference type="NCBI Taxonomy" id="1679083"/>
    <lineage>
        <taxon>Archaea</taxon>
        <taxon>Methanobacteriati</taxon>
        <taxon>Methanobacteriota</taxon>
        <taxon>Stenosarchaea group</taxon>
        <taxon>Halobacteria</taxon>
        <taxon>Halobacteriales</taxon>
        <taxon>Natrialbaceae</taxon>
        <taxon>Natrarchaeobius</taxon>
    </lineage>
</organism>
<gene>
    <name evidence="1" type="ORF">EA473_02985</name>
</gene>
<sequence length="142" mass="16234">MPEIVITNLYFCAGGLLTHEATLLGWCNRLAIGQNCEPRNRNVILTVMADGWIDPLVAFSWNTIVRCASNTERFEAAGIVYFRFTDIGENPITRRNVRKLPFKFLWAICHDNPFFVNICARIIEILSVCIDDMEIHFGLILN</sequence>
<evidence type="ECO:0000313" key="2">
    <source>
        <dbReference type="Proteomes" id="UP000282323"/>
    </source>
</evidence>
<protein>
    <submittedName>
        <fullName evidence="1">Uncharacterized protein</fullName>
    </submittedName>
</protein>
<proteinExistence type="predicted"/>
<dbReference type="EMBL" id="REGA01000002">
    <property type="protein sequence ID" value="RQG97058.1"/>
    <property type="molecule type" value="Genomic_DNA"/>
</dbReference>
<accession>A0A3N6M179</accession>
<keyword evidence="2" id="KW-1185">Reference proteome</keyword>
<comment type="caution">
    <text evidence="1">The sequence shown here is derived from an EMBL/GenBank/DDBJ whole genome shotgun (WGS) entry which is preliminary data.</text>
</comment>
<evidence type="ECO:0000313" key="1">
    <source>
        <dbReference type="EMBL" id="RQG97058.1"/>
    </source>
</evidence>
<dbReference type="AlphaFoldDB" id="A0A3N6M179"/>
<name>A0A3N6M179_NATCH</name>
<dbReference type="Proteomes" id="UP000282323">
    <property type="component" value="Unassembled WGS sequence"/>
</dbReference>